<dbReference type="Proteomes" id="UP000067711">
    <property type="component" value="Chromosome 2"/>
</dbReference>
<name>A0A1B4FV56_9BURK</name>
<accession>A0A1B4FV56</accession>
<protein>
    <submittedName>
        <fullName evidence="2">Uncharacterized protein</fullName>
    </submittedName>
</protein>
<dbReference type="AlphaFoldDB" id="A0A1B4FV56"/>
<proteinExistence type="predicted"/>
<evidence type="ECO:0000256" key="1">
    <source>
        <dbReference type="SAM" id="MobiDB-lite"/>
    </source>
</evidence>
<evidence type="ECO:0000313" key="3">
    <source>
        <dbReference type="Proteomes" id="UP000067711"/>
    </source>
</evidence>
<dbReference type="EMBL" id="CP013388">
    <property type="protein sequence ID" value="AOJ07524.1"/>
    <property type="molecule type" value="Genomic_DNA"/>
</dbReference>
<feature type="compositionally biased region" description="Basic residues" evidence="1">
    <location>
        <begin position="52"/>
        <end position="65"/>
    </location>
</feature>
<sequence>MAPAAVRTGAPPTASPHAERLHAPTPQHVGHASGRGRALATRRGGRADATGRHARGRLAQRRRNR</sequence>
<reference evidence="2 3" key="1">
    <citation type="submission" date="2015-12" db="EMBL/GenBank/DDBJ databases">
        <title>Diversity of Burkholderia near neighbor genomes.</title>
        <authorList>
            <person name="Sahl J."/>
            <person name="Wagner D."/>
            <person name="Keim P."/>
        </authorList>
    </citation>
    <scope>NUCLEOTIDE SEQUENCE [LARGE SCALE GENOMIC DNA]</scope>
    <source>
        <strain evidence="2 3">BDU8</strain>
    </source>
</reference>
<feature type="region of interest" description="Disordered" evidence="1">
    <location>
        <begin position="1"/>
        <end position="65"/>
    </location>
</feature>
<evidence type="ECO:0000313" key="2">
    <source>
        <dbReference type="EMBL" id="AOJ07524.1"/>
    </source>
</evidence>
<organism evidence="2 3">
    <name type="scientific">Burkholderia mayonis</name>
    <dbReference type="NCBI Taxonomy" id="1385591"/>
    <lineage>
        <taxon>Bacteria</taxon>
        <taxon>Pseudomonadati</taxon>
        <taxon>Pseudomonadota</taxon>
        <taxon>Betaproteobacteria</taxon>
        <taxon>Burkholderiales</taxon>
        <taxon>Burkholderiaceae</taxon>
        <taxon>Burkholderia</taxon>
        <taxon>pseudomallei group</taxon>
    </lineage>
</organism>
<gene>
    <name evidence="2" type="ORF">WS71_09535</name>
</gene>